<proteinExistence type="predicted"/>
<dbReference type="VEuPathDB" id="VectorBase:GBRI028453"/>
<protein>
    <submittedName>
        <fullName evidence="1">Uncharacterized protein</fullName>
    </submittedName>
</protein>
<dbReference type="EnsemblMetazoa" id="GBRI028453-RA">
    <property type="protein sequence ID" value="GBRI028453-PA"/>
    <property type="gene ID" value="GBRI028453"/>
</dbReference>
<name>A0A1A9WQQ1_9MUSC</name>
<accession>A0A1A9WQQ1</accession>
<keyword evidence="2" id="KW-1185">Reference proteome</keyword>
<evidence type="ECO:0000313" key="2">
    <source>
        <dbReference type="Proteomes" id="UP000091820"/>
    </source>
</evidence>
<reference evidence="1" key="2">
    <citation type="submission" date="2020-05" db="UniProtKB">
        <authorList>
            <consortium name="EnsemblMetazoa"/>
        </authorList>
    </citation>
    <scope>IDENTIFICATION</scope>
    <source>
        <strain evidence="1">IAEA</strain>
    </source>
</reference>
<dbReference type="Proteomes" id="UP000091820">
    <property type="component" value="Unassembled WGS sequence"/>
</dbReference>
<dbReference type="STRING" id="37001.A0A1A9WQQ1"/>
<evidence type="ECO:0000313" key="1">
    <source>
        <dbReference type="EnsemblMetazoa" id="GBRI028453-PA"/>
    </source>
</evidence>
<organism evidence="1 2">
    <name type="scientific">Glossina brevipalpis</name>
    <dbReference type="NCBI Taxonomy" id="37001"/>
    <lineage>
        <taxon>Eukaryota</taxon>
        <taxon>Metazoa</taxon>
        <taxon>Ecdysozoa</taxon>
        <taxon>Arthropoda</taxon>
        <taxon>Hexapoda</taxon>
        <taxon>Insecta</taxon>
        <taxon>Pterygota</taxon>
        <taxon>Neoptera</taxon>
        <taxon>Endopterygota</taxon>
        <taxon>Diptera</taxon>
        <taxon>Brachycera</taxon>
        <taxon>Muscomorpha</taxon>
        <taxon>Hippoboscoidea</taxon>
        <taxon>Glossinidae</taxon>
        <taxon>Glossina</taxon>
    </lineage>
</organism>
<dbReference type="AlphaFoldDB" id="A0A1A9WQQ1"/>
<sequence length="147" mass="16836">MSLCKQFSNLLLITNINAYYKPLPNSKCVNTTKRIRGRNFQQDLLKLLTILRAIIHNTAAVCLITIPVHLVAKYDLNVRLSVEIPKKRKQKTSSHEHFCGPFNWCTNTRCGHGVTTVVEYSILLLSFKSLAVQRHHTILDLPNRLQN</sequence>
<reference evidence="2" key="1">
    <citation type="submission" date="2014-03" db="EMBL/GenBank/DDBJ databases">
        <authorList>
            <person name="Aksoy S."/>
            <person name="Warren W."/>
            <person name="Wilson R.K."/>
        </authorList>
    </citation>
    <scope>NUCLEOTIDE SEQUENCE [LARGE SCALE GENOMIC DNA]</scope>
    <source>
        <strain evidence="2">IAEA</strain>
    </source>
</reference>